<dbReference type="Proteomes" id="UP000678228">
    <property type="component" value="Unassembled WGS sequence"/>
</dbReference>
<dbReference type="SUPFAM" id="SSF64182">
    <property type="entry name" value="DHH phosphoesterases"/>
    <property type="match status" value="1"/>
</dbReference>
<dbReference type="Pfam" id="PF26386">
    <property type="entry name" value="NrnB_C"/>
    <property type="match status" value="1"/>
</dbReference>
<feature type="domain" description="Oligoribonuclease NrnB C-terminal" evidence="1">
    <location>
        <begin position="323"/>
        <end position="391"/>
    </location>
</feature>
<proteinExistence type="predicted"/>
<dbReference type="EMBL" id="JAGKSQ010000009">
    <property type="protein sequence ID" value="MBP3953068.1"/>
    <property type="molecule type" value="Genomic_DNA"/>
</dbReference>
<evidence type="ECO:0000259" key="1">
    <source>
        <dbReference type="Pfam" id="PF26386"/>
    </source>
</evidence>
<reference evidence="2" key="1">
    <citation type="submission" date="2021-03" db="EMBL/GenBank/DDBJ databases">
        <title>Bacillus suaedae sp. nov., isolated from Suaeda aralocaspica.</title>
        <authorList>
            <person name="Lei R.F.R."/>
        </authorList>
    </citation>
    <scope>NUCLEOTIDE SEQUENCE</scope>
    <source>
        <strain evidence="2">YZJH907-2</strain>
    </source>
</reference>
<dbReference type="AlphaFoldDB" id="A0A941ARQ5"/>
<evidence type="ECO:0000313" key="2">
    <source>
        <dbReference type="EMBL" id="MBP3953068.1"/>
    </source>
</evidence>
<gene>
    <name evidence="2" type="ORF">J7W16_18250</name>
</gene>
<organism evidence="2 3">
    <name type="scientific">Halalkalibacter suaedae</name>
    <dbReference type="NCBI Taxonomy" id="2822140"/>
    <lineage>
        <taxon>Bacteria</taxon>
        <taxon>Bacillati</taxon>
        <taxon>Bacillota</taxon>
        <taxon>Bacilli</taxon>
        <taxon>Bacillales</taxon>
        <taxon>Bacillaceae</taxon>
        <taxon>Halalkalibacter</taxon>
    </lineage>
</organism>
<dbReference type="InterPro" id="IPR052968">
    <property type="entry name" value="Nucleotide_metab_enz"/>
</dbReference>
<dbReference type="InterPro" id="IPR038763">
    <property type="entry name" value="DHH_sf"/>
</dbReference>
<name>A0A941ARQ5_9BACI</name>
<comment type="caution">
    <text evidence="2">The sequence shown here is derived from an EMBL/GenBank/DDBJ whole genome shotgun (WGS) entry which is preliminary data.</text>
</comment>
<accession>A0A941ARQ5</accession>
<evidence type="ECO:0000313" key="3">
    <source>
        <dbReference type="Proteomes" id="UP000678228"/>
    </source>
</evidence>
<dbReference type="InterPro" id="IPR058608">
    <property type="entry name" value="NrnB_C"/>
</dbReference>
<protein>
    <submittedName>
        <fullName evidence="2">Oligoribonuclease</fullName>
    </submittedName>
</protein>
<keyword evidence="3" id="KW-1185">Reference proteome</keyword>
<sequence length="393" mass="45700">MYHVYSHNDLDGVSCGIIARIAFGANVTNRYNSVQGLDLQVERYLEKAVEDDHLFITDLSVNKENEERIESFIKKGGNVTLIDHHKTALHLNDYTWGNVTVAYPDGHLACATSLLYDYLVEHYDLEKTNALNEFVDLVRQWDTWEWDQNKTMNAKRLNDLFYMLSIDEFEERMVRRLTSEDSFSFDEFEEKLLDMEETKIERYIKRKRRELVQTFIGDYCVGIVHAESYHSELGNVLGKDCPHLDYITILNLGGKKMSFRTIHDEVDVSAVAAKFNGGGHVKAAGATLTEEAYKLFIATPFSIEPLRVDALRNQFNIKESKLGSLYRSEDKTFYIYPASDKEWVLEENKVKKQTYPSFAEAENNIKRYEKAWLVRDDQFIHFIRQTMIEGKKS</sequence>
<dbReference type="PANTHER" id="PTHR42146:SF1">
    <property type="entry name" value="OLIGORIBONUCLEASE NRNB"/>
    <property type="match status" value="1"/>
</dbReference>
<dbReference type="PANTHER" id="PTHR42146">
    <property type="entry name" value="3',5'-CYCLIC-NUCLEOTIDE PHOSPHODIESTERASE"/>
    <property type="match status" value="1"/>
</dbReference>
<dbReference type="Gene3D" id="3.10.310.30">
    <property type="match status" value="1"/>
</dbReference>
<dbReference type="RefSeq" id="WP_210598924.1">
    <property type="nucleotide sequence ID" value="NZ_JAGKSQ010000009.1"/>
</dbReference>